<feature type="domain" description="MmgE/PrpD C-terminal" evidence="5">
    <location>
        <begin position="286"/>
        <end position="471"/>
    </location>
</feature>
<dbReference type="KEGG" id="rgi:RGI145_17535"/>
<evidence type="ECO:0000313" key="7">
    <source>
        <dbReference type="Proteomes" id="UP000185494"/>
    </source>
</evidence>
<evidence type="ECO:0000259" key="5">
    <source>
        <dbReference type="Pfam" id="PF19305"/>
    </source>
</evidence>
<dbReference type="Gene3D" id="1.10.4100.10">
    <property type="entry name" value="2-methylcitrate dehydratase PrpD"/>
    <property type="match status" value="1"/>
</dbReference>
<dbReference type="GO" id="GO:0016829">
    <property type="term" value="F:lyase activity"/>
    <property type="evidence" value="ECO:0007669"/>
    <property type="project" value="UniProtKB-KW"/>
</dbReference>
<comment type="similarity">
    <text evidence="1">Belongs to the PrpD family.</text>
</comment>
<dbReference type="PANTHER" id="PTHR16943:SF8">
    <property type="entry name" value="2-METHYLCITRATE DEHYDRATASE"/>
    <property type="match status" value="1"/>
</dbReference>
<dbReference type="PANTHER" id="PTHR16943">
    <property type="entry name" value="2-METHYLCITRATE DEHYDRATASE-RELATED"/>
    <property type="match status" value="1"/>
</dbReference>
<gene>
    <name evidence="6" type="ORF">RGI145_17535</name>
</gene>
<evidence type="ECO:0000256" key="2">
    <source>
        <dbReference type="ARBA" id="ARBA00011245"/>
    </source>
</evidence>
<accession>A0A1L7AIN1</accession>
<dbReference type="STRING" id="257708.RGI145_17535"/>
<dbReference type="AlphaFoldDB" id="A0A1L7AIN1"/>
<dbReference type="Pfam" id="PF19305">
    <property type="entry name" value="MmgE_PrpD_C"/>
    <property type="match status" value="1"/>
</dbReference>
<reference evidence="6 7" key="1">
    <citation type="submission" date="2016-05" db="EMBL/GenBank/DDBJ databases">
        <title>Complete Genome and Methylome Analysis of Psychrotrophic Bacterial Isolates from Antarctic Lake Untersee.</title>
        <authorList>
            <person name="Fomenkov A."/>
            <person name="Akimov V.N."/>
            <person name="Vasilyeva L.V."/>
            <person name="Andersen D."/>
            <person name="Vincze T."/>
            <person name="Roberts R.J."/>
        </authorList>
    </citation>
    <scope>NUCLEOTIDE SEQUENCE [LARGE SCALE GENOMIC DNA]</scope>
    <source>
        <strain evidence="6 7">U14-5</strain>
    </source>
</reference>
<keyword evidence="3" id="KW-0456">Lyase</keyword>
<feature type="domain" description="MmgE/PrpD N-terminal" evidence="4">
    <location>
        <begin position="19"/>
        <end position="263"/>
    </location>
</feature>
<sequence length="504" mass="55422">MQIHDVRVHPEADRLKREEQLAWKIAEVAADPVAVEADVSEMIVNRIIDNASVAIAAINRHPVTTARTEALAHPRAGGATVFGLGPDVRVHAEWAAWANGTAVRELDYHDTFLAAEYSHPGDNIPPILAVAQQCGADGKALIRGLATGYEIQVDLVKAISLHKHKIDHVAHLGPSAAAGIGTLLGLDTATIYQAVQQALHVTTATRQSRKGEISSWKAFAPSHAGKLAVEAVDRAMLGEGAPSPIYEGEDSVIAWMLDGRDAHYRVPLPGRGEAKRAILDTYTKEHSAEYQSQALIDLAFRMGRKVKDWDDVDDILIETSHHTHYVIGTGANDPQKMDPEASRETLDHSIMYIVAVALQDGEWHHVRSYAPERARRPDTVRLWHKIRTVEDPQWTERYHTHDPAVKAFGGRITIRMKDGSTISDELGVANAHSLGATPWKRPDYIRKFRTLTEGILDAAEAERFLALAQRLPDLRAEELAGLTVALPQGGLARNERRGIFGWNG</sequence>
<comment type="subunit">
    <text evidence="2">Monomer.</text>
</comment>
<dbReference type="InterPro" id="IPR045336">
    <property type="entry name" value="MmgE_PrpD_N"/>
</dbReference>
<evidence type="ECO:0000313" key="6">
    <source>
        <dbReference type="EMBL" id="APT58647.1"/>
    </source>
</evidence>
<dbReference type="eggNOG" id="COG2079">
    <property type="taxonomic scope" value="Bacteria"/>
</dbReference>
<organism evidence="6 7">
    <name type="scientific">Roseomonas gilardii</name>
    <dbReference type="NCBI Taxonomy" id="257708"/>
    <lineage>
        <taxon>Bacteria</taxon>
        <taxon>Pseudomonadati</taxon>
        <taxon>Pseudomonadota</taxon>
        <taxon>Alphaproteobacteria</taxon>
        <taxon>Acetobacterales</taxon>
        <taxon>Roseomonadaceae</taxon>
        <taxon>Roseomonas</taxon>
    </lineage>
</organism>
<evidence type="ECO:0000259" key="4">
    <source>
        <dbReference type="Pfam" id="PF03972"/>
    </source>
</evidence>
<dbReference type="InterPro" id="IPR005656">
    <property type="entry name" value="MmgE_PrpD"/>
</dbReference>
<dbReference type="EMBL" id="CP015583">
    <property type="protein sequence ID" value="APT58647.1"/>
    <property type="molecule type" value="Genomic_DNA"/>
</dbReference>
<dbReference type="InterPro" id="IPR045337">
    <property type="entry name" value="MmgE_PrpD_C"/>
</dbReference>
<dbReference type="RefSeq" id="WP_075799404.1">
    <property type="nucleotide sequence ID" value="NZ_CP015583.1"/>
</dbReference>
<dbReference type="Proteomes" id="UP000185494">
    <property type="component" value="Chromosome 1"/>
</dbReference>
<dbReference type="InterPro" id="IPR042188">
    <property type="entry name" value="MmgE/PrpD_sf_2"/>
</dbReference>
<evidence type="ECO:0000256" key="1">
    <source>
        <dbReference type="ARBA" id="ARBA00006174"/>
    </source>
</evidence>
<protein>
    <submittedName>
        <fullName evidence="6">2-methylcitrate dehydratase</fullName>
    </submittedName>
</protein>
<dbReference type="InterPro" id="IPR036148">
    <property type="entry name" value="MmgE/PrpD_sf"/>
</dbReference>
<dbReference type="InterPro" id="IPR042183">
    <property type="entry name" value="MmgE/PrpD_sf_1"/>
</dbReference>
<evidence type="ECO:0000256" key="3">
    <source>
        <dbReference type="ARBA" id="ARBA00023239"/>
    </source>
</evidence>
<name>A0A1L7AIN1_9PROT</name>
<dbReference type="SUPFAM" id="SSF103378">
    <property type="entry name" value="2-methylcitrate dehydratase PrpD"/>
    <property type="match status" value="1"/>
</dbReference>
<dbReference type="Pfam" id="PF03972">
    <property type="entry name" value="MmgE_PrpD_N"/>
    <property type="match status" value="1"/>
</dbReference>
<proteinExistence type="inferred from homology"/>
<dbReference type="FunFam" id="1.10.4100.10:FF:000003">
    <property type="entry name" value="2-methylcitrate dehydratase 1"/>
    <property type="match status" value="1"/>
</dbReference>
<dbReference type="Gene3D" id="3.30.1330.120">
    <property type="entry name" value="2-methylcitrate dehydratase PrpD"/>
    <property type="match status" value="1"/>
</dbReference>